<feature type="signal peptide" evidence="1">
    <location>
        <begin position="1"/>
        <end position="21"/>
    </location>
</feature>
<dbReference type="AlphaFoldDB" id="A0AAI8YCS6"/>
<gene>
    <name evidence="2" type="ORF">KHLLAP_LOCUS539</name>
</gene>
<evidence type="ECO:0000313" key="3">
    <source>
        <dbReference type="Proteomes" id="UP001295740"/>
    </source>
</evidence>
<sequence>MFARLYAPMIMALAAFSITAASPVTPRFNYGLNYNFAEEANVTLLEKRATFQYRFYDNNGCDHNSNPGDTWPSNGGQGAPNNCYSAPTGINWNRVEIDVFFSNGGSLGLQTFCNVNCAGGVSIKQQGTNCYLPIAG</sequence>
<comment type="caution">
    <text evidence="2">The sequence shown here is derived from an EMBL/GenBank/DDBJ whole genome shotgun (WGS) entry which is preliminary data.</text>
</comment>
<evidence type="ECO:0000313" key="2">
    <source>
        <dbReference type="EMBL" id="CAJ2500071.1"/>
    </source>
</evidence>
<feature type="chain" id="PRO_5042511141" evidence="1">
    <location>
        <begin position="22"/>
        <end position="136"/>
    </location>
</feature>
<evidence type="ECO:0000256" key="1">
    <source>
        <dbReference type="SAM" id="SignalP"/>
    </source>
</evidence>
<keyword evidence="1" id="KW-0732">Signal</keyword>
<accession>A0AAI8YCS6</accession>
<reference evidence="2" key="1">
    <citation type="submission" date="2023-10" db="EMBL/GenBank/DDBJ databases">
        <authorList>
            <person name="Hackl T."/>
        </authorList>
    </citation>
    <scope>NUCLEOTIDE SEQUENCE</scope>
</reference>
<protein>
    <submittedName>
        <fullName evidence="2">Uu.00g029240.m01.CDS01</fullName>
    </submittedName>
</protein>
<organism evidence="2 3">
    <name type="scientific">Anthostomella pinea</name>
    <dbReference type="NCBI Taxonomy" id="933095"/>
    <lineage>
        <taxon>Eukaryota</taxon>
        <taxon>Fungi</taxon>
        <taxon>Dikarya</taxon>
        <taxon>Ascomycota</taxon>
        <taxon>Pezizomycotina</taxon>
        <taxon>Sordariomycetes</taxon>
        <taxon>Xylariomycetidae</taxon>
        <taxon>Xylariales</taxon>
        <taxon>Xylariaceae</taxon>
        <taxon>Anthostomella</taxon>
    </lineage>
</organism>
<name>A0AAI8YCS6_9PEZI</name>
<keyword evidence="3" id="KW-1185">Reference proteome</keyword>
<dbReference type="Proteomes" id="UP001295740">
    <property type="component" value="Unassembled WGS sequence"/>
</dbReference>
<proteinExistence type="predicted"/>
<dbReference type="EMBL" id="CAUWAG010000003">
    <property type="protein sequence ID" value="CAJ2500071.1"/>
    <property type="molecule type" value="Genomic_DNA"/>
</dbReference>